<feature type="signal peptide" evidence="14">
    <location>
        <begin position="1"/>
        <end position="25"/>
    </location>
</feature>
<keyword evidence="8" id="KW-0479">Metal-binding</keyword>
<reference evidence="16 17" key="2">
    <citation type="submission" date="2019-12" db="EMBL/GenBank/DDBJ databases">
        <title>Erwinia sp. nov., isolated from droppings of birds in the Qinghai-Tiebt plateau of China.</title>
        <authorList>
            <person name="Ge Y."/>
        </authorList>
    </citation>
    <scope>NUCLEOTIDE SEQUENCE [LARGE SCALE GENOMIC DNA]</scope>
    <source>
        <strain evidence="16 17">J780</strain>
    </source>
</reference>
<evidence type="ECO:0000256" key="13">
    <source>
        <dbReference type="SAM" id="MobiDB-lite"/>
    </source>
</evidence>
<evidence type="ECO:0000256" key="7">
    <source>
        <dbReference type="ARBA" id="ARBA00022113"/>
    </source>
</evidence>
<evidence type="ECO:0000256" key="5">
    <source>
        <dbReference type="ARBA" id="ARBA00011881"/>
    </source>
</evidence>
<protein>
    <recommendedName>
        <fullName evidence="7">Class B acid phosphatase</fullName>
        <ecNumber evidence="6">3.1.3.2</ecNumber>
    </recommendedName>
</protein>
<comment type="cofactor">
    <cofactor evidence="2">
        <name>Mg(2+)</name>
        <dbReference type="ChEBI" id="CHEBI:18420"/>
    </cofactor>
</comment>
<keyword evidence="10" id="KW-0574">Periplasm</keyword>
<dbReference type="InterPro" id="IPR036412">
    <property type="entry name" value="HAD-like_sf"/>
</dbReference>
<proteinExistence type="inferred from homology"/>
<accession>A0A6L6GKR6</accession>
<evidence type="ECO:0000256" key="6">
    <source>
        <dbReference type="ARBA" id="ARBA00012646"/>
    </source>
</evidence>
<dbReference type="Pfam" id="PF03767">
    <property type="entry name" value="Acid_phosphat_B"/>
    <property type="match status" value="1"/>
</dbReference>
<dbReference type="Gene3D" id="3.40.50.1000">
    <property type="entry name" value="HAD superfamily/HAD-like"/>
    <property type="match status" value="1"/>
</dbReference>
<dbReference type="GO" id="GO:0003993">
    <property type="term" value="F:acid phosphatase activity"/>
    <property type="evidence" value="ECO:0007669"/>
    <property type="project" value="UniProtKB-EC"/>
</dbReference>
<dbReference type="SFLD" id="SFLDS00003">
    <property type="entry name" value="Haloacid_Dehalogenase"/>
    <property type="match status" value="1"/>
</dbReference>
<organism evidence="16 17">
    <name type="scientific">Erwinia sorbitola</name>
    <dbReference type="NCBI Taxonomy" id="2681984"/>
    <lineage>
        <taxon>Bacteria</taxon>
        <taxon>Pseudomonadati</taxon>
        <taxon>Pseudomonadota</taxon>
        <taxon>Gammaproteobacteria</taxon>
        <taxon>Enterobacterales</taxon>
        <taxon>Erwiniaceae</taxon>
        <taxon>Erwinia</taxon>
    </lineage>
</organism>
<evidence type="ECO:0000256" key="9">
    <source>
        <dbReference type="ARBA" id="ARBA00022729"/>
    </source>
</evidence>
<dbReference type="NCBIfam" id="TIGR01672">
    <property type="entry name" value="AphA"/>
    <property type="match status" value="1"/>
</dbReference>
<evidence type="ECO:0000256" key="4">
    <source>
        <dbReference type="ARBA" id="ARBA00007752"/>
    </source>
</evidence>
<dbReference type="GO" id="GO:0030288">
    <property type="term" value="C:outer membrane-bounded periplasmic space"/>
    <property type="evidence" value="ECO:0007669"/>
    <property type="project" value="InterPro"/>
</dbReference>
<dbReference type="InterPro" id="IPR010025">
    <property type="entry name" value="HAD-SF_ppase_IIIB_AphA"/>
</dbReference>
<feature type="region of interest" description="Disordered" evidence="13">
    <location>
        <begin position="219"/>
        <end position="240"/>
    </location>
</feature>
<comment type="subcellular location">
    <subcellularLocation>
        <location evidence="3">Periplasm</location>
    </subcellularLocation>
</comment>
<keyword evidence="11 16" id="KW-0378">Hydrolase</keyword>
<evidence type="ECO:0000313" key="15">
    <source>
        <dbReference type="EMBL" id="MTD26196.1"/>
    </source>
</evidence>
<evidence type="ECO:0000313" key="16">
    <source>
        <dbReference type="EMBL" id="QGU87270.1"/>
    </source>
</evidence>
<dbReference type="KEGG" id="erwi:GN242_08625"/>
<keyword evidence="9 14" id="KW-0732">Signal</keyword>
<evidence type="ECO:0000256" key="1">
    <source>
        <dbReference type="ARBA" id="ARBA00000032"/>
    </source>
</evidence>
<feature type="chain" id="PRO_5044633583" description="Class B acid phosphatase" evidence="14">
    <location>
        <begin position="26"/>
        <end position="240"/>
    </location>
</feature>
<dbReference type="SUPFAM" id="SSF56784">
    <property type="entry name" value="HAD-like"/>
    <property type="match status" value="1"/>
</dbReference>
<reference evidence="15 18" key="1">
    <citation type="submission" date="2019-11" db="EMBL/GenBank/DDBJ databases">
        <title>Erwinia sp. nov., isolated from feces of birds in Tibet plateau of China.</title>
        <authorList>
            <person name="Ge Y."/>
        </authorList>
    </citation>
    <scope>NUCLEOTIDE SEQUENCE [LARGE SCALE GENOMIC DNA]</scope>
    <source>
        <strain evidence="15 18">J316</strain>
    </source>
</reference>
<evidence type="ECO:0000313" key="18">
    <source>
        <dbReference type="Proteomes" id="UP000480164"/>
    </source>
</evidence>
<evidence type="ECO:0000313" key="17">
    <source>
        <dbReference type="Proteomes" id="UP000424752"/>
    </source>
</evidence>
<evidence type="ECO:0000256" key="14">
    <source>
        <dbReference type="SAM" id="SignalP"/>
    </source>
</evidence>
<dbReference type="Proteomes" id="UP000424752">
    <property type="component" value="Chromosome"/>
</dbReference>
<dbReference type="EC" id="3.1.3.2" evidence="6"/>
<sequence>MSLLKRKNLRFTLLASLLCVAPAFSAVEIPAVAADTGATLQQLNVQYPIHFISIDQIAAGLKGRAPIDVGFDIDDTLLYSTPAFFHGQQLLSPGSNDFLKKSEFWDQLSNGWDAFSVPKKSALALVKLHMDRGDRIWFITARPMPTTGKETVTEQLGKSFSIPADKLNKVIFVGESKGAKVKDIRDHHIEIFYGDADGDIRDAREAGAEPIRVIRAQNSSNQPMPRNGALGEKVLVNSDY</sequence>
<keyword evidence="18" id="KW-1185">Reference proteome</keyword>
<name>A0A6I6F033_9GAMM</name>
<evidence type="ECO:0000256" key="11">
    <source>
        <dbReference type="ARBA" id="ARBA00022801"/>
    </source>
</evidence>
<dbReference type="AlphaFoldDB" id="A0A6I6F033"/>
<dbReference type="InterPro" id="IPR023214">
    <property type="entry name" value="HAD_sf"/>
</dbReference>
<keyword evidence="12" id="KW-0460">Magnesium</keyword>
<dbReference type="RefSeq" id="WP_154751468.1">
    <property type="nucleotide sequence ID" value="NZ_CP046509.1"/>
</dbReference>
<evidence type="ECO:0000256" key="12">
    <source>
        <dbReference type="ARBA" id="ARBA00022842"/>
    </source>
</evidence>
<evidence type="ECO:0000256" key="3">
    <source>
        <dbReference type="ARBA" id="ARBA00004418"/>
    </source>
</evidence>
<accession>A0A6I6F033</accession>
<evidence type="ECO:0000256" key="10">
    <source>
        <dbReference type="ARBA" id="ARBA00022764"/>
    </source>
</evidence>
<dbReference type="InterPro" id="IPR005519">
    <property type="entry name" value="Acid_phosphat_B-like"/>
</dbReference>
<dbReference type="EMBL" id="CP046509">
    <property type="protein sequence ID" value="QGU87270.1"/>
    <property type="molecule type" value="Genomic_DNA"/>
</dbReference>
<comment type="catalytic activity">
    <reaction evidence="1">
        <text>a phosphate monoester + H2O = an alcohol + phosphate</text>
        <dbReference type="Rhea" id="RHEA:15017"/>
        <dbReference type="ChEBI" id="CHEBI:15377"/>
        <dbReference type="ChEBI" id="CHEBI:30879"/>
        <dbReference type="ChEBI" id="CHEBI:43474"/>
        <dbReference type="ChEBI" id="CHEBI:67140"/>
        <dbReference type="EC" id="3.1.3.2"/>
    </reaction>
</comment>
<evidence type="ECO:0000256" key="8">
    <source>
        <dbReference type="ARBA" id="ARBA00022723"/>
    </source>
</evidence>
<dbReference type="SFLD" id="SFLDG01127">
    <property type="entry name" value="C1.3:_Acid_Phosphatase_Like"/>
    <property type="match status" value="1"/>
</dbReference>
<comment type="similarity">
    <text evidence="4">Belongs to the class B bacterial acid phosphatase family.</text>
</comment>
<dbReference type="GO" id="GO:0046872">
    <property type="term" value="F:metal ion binding"/>
    <property type="evidence" value="ECO:0007669"/>
    <property type="project" value="UniProtKB-KW"/>
</dbReference>
<gene>
    <name evidence="16" type="primary">aphA</name>
    <name evidence="15" type="ORF">GK011_04450</name>
    <name evidence="16" type="ORF">GN242_08625</name>
</gene>
<evidence type="ECO:0000256" key="2">
    <source>
        <dbReference type="ARBA" id="ARBA00001946"/>
    </source>
</evidence>
<dbReference type="Proteomes" id="UP000480164">
    <property type="component" value="Unassembled WGS sequence"/>
</dbReference>
<dbReference type="EMBL" id="WLZX01000001">
    <property type="protein sequence ID" value="MTD26196.1"/>
    <property type="molecule type" value="Genomic_DNA"/>
</dbReference>
<comment type="subunit">
    <text evidence="5">Homotetramer.</text>
</comment>